<evidence type="ECO:0000313" key="2">
    <source>
        <dbReference type="EMBL" id="TWH21554.1"/>
    </source>
</evidence>
<organism evidence="2 3">
    <name type="scientific">Prauserella rugosa</name>
    <dbReference type="NCBI Taxonomy" id="43354"/>
    <lineage>
        <taxon>Bacteria</taxon>
        <taxon>Bacillati</taxon>
        <taxon>Actinomycetota</taxon>
        <taxon>Actinomycetes</taxon>
        <taxon>Pseudonocardiales</taxon>
        <taxon>Pseudonocardiaceae</taxon>
        <taxon>Prauserella</taxon>
    </lineage>
</organism>
<feature type="transmembrane region" description="Helical" evidence="1">
    <location>
        <begin position="26"/>
        <end position="43"/>
    </location>
</feature>
<dbReference type="AlphaFoldDB" id="A0A660CGK7"/>
<proteinExistence type="predicted"/>
<gene>
    <name evidence="2" type="ORF">JD82_03419</name>
</gene>
<name>A0A660CGK7_9PSEU</name>
<protein>
    <submittedName>
        <fullName evidence="2">Uncharacterized protein</fullName>
    </submittedName>
</protein>
<keyword evidence="1" id="KW-0472">Membrane</keyword>
<keyword evidence="1" id="KW-1133">Transmembrane helix</keyword>
<keyword evidence="1" id="KW-0812">Transmembrane</keyword>
<keyword evidence="3" id="KW-1185">Reference proteome</keyword>
<dbReference type="Proteomes" id="UP000317303">
    <property type="component" value="Unassembled WGS sequence"/>
</dbReference>
<comment type="caution">
    <text evidence="2">The sequence shown here is derived from an EMBL/GenBank/DDBJ whole genome shotgun (WGS) entry which is preliminary data.</text>
</comment>
<sequence>MTGAIVSIILLIYATVHESGFEWMTTWWLWLFILPWPFLFFFIGKEQKVSAGADWLAVSTRDYVKLYDLSKVTVHIDGVSHAIQLADTSGRSVRSRIGVLQLNHRLWDLVYNGILHSVHVNGAETNKRAREYLQLDHPPHLHNQ</sequence>
<reference evidence="2 3" key="1">
    <citation type="submission" date="2019-07" db="EMBL/GenBank/DDBJ databases">
        <title>R&amp;d 2014.</title>
        <authorList>
            <person name="Klenk H.-P."/>
        </authorList>
    </citation>
    <scope>NUCLEOTIDE SEQUENCE [LARGE SCALE GENOMIC DNA]</scope>
    <source>
        <strain evidence="2 3">DSM 43194</strain>
    </source>
</reference>
<evidence type="ECO:0000256" key="1">
    <source>
        <dbReference type="SAM" id="Phobius"/>
    </source>
</evidence>
<dbReference type="EMBL" id="VLJV01000001">
    <property type="protein sequence ID" value="TWH21554.1"/>
    <property type="molecule type" value="Genomic_DNA"/>
</dbReference>
<accession>A0A660CGK7</accession>
<evidence type="ECO:0000313" key="3">
    <source>
        <dbReference type="Proteomes" id="UP000317303"/>
    </source>
</evidence>